<protein>
    <submittedName>
        <fullName evidence="2">Uncharacterized protein</fullName>
    </submittedName>
</protein>
<name>A0ABD0JHJ7_9CAEN</name>
<dbReference type="Proteomes" id="UP001519460">
    <property type="component" value="Unassembled WGS sequence"/>
</dbReference>
<comment type="caution">
    <text evidence="2">The sequence shown here is derived from an EMBL/GenBank/DDBJ whole genome shotgun (WGS) entry which is preliminary data.</text>
</comment>
<feature type="region of interest" description="Disordered" evidence="1">
    <location>
        <begin position="72"/>
        <end position="109"/>
    </location>
</feature>
<reference evidence="2 3" key="1">
    <citation type="journal article" date="2023" name="Sci. Data">
        <title>Genome assembly of the Korean intertidal mud-creeper Batillaria attramentaria.</title>
        <authorList>
            <person name="Patra A.K."/>
            <person name="Ho P.T."/>
            <person name="Jun S."/>
            <person name="Lee S.J."/>
            <person name="Kim Y."/>
            <person name="Won Y.J."/>
        </authorList>
    </citation>
    <scope>NUCLEOTIDE SEQUENCE [LARGE SCALE GENOMIC DNA]</scope>
    <source>
        <strain evidence="2">Wonlab-2016</strain>
    </source>
</reference>
<dbReference type="AlphaFoldDB" id="A0ABD0JHJ7"/>
<evidence type="ECO:0000313" key="3">
    <source>
        <dbReference type="Proteomes" id="UP001519460"/>
    </source>
</evidence>
<keyword evidence="3" id="KW-1185">Reference proteome</keyword>
<gene>
    <name evidence="2" type="ORF">BaRGS_00034314</name>
</gene>
<sequence>MTCPSWPKHHYNETRMPVSWGGNLGIQGIPRNVSDDGLGDIPLISPGNFHLSPDHSAYTHARAAAGAWSAREEHQESGKGGVSERGICSRSLPTEARGASLGPRRQPSYPICLPPRRRWRARQGRPFVPHTLPLESGRAIKSGSCCRLNLRAAATRRRHRRRLARACMRATCGDERAAPGERRQPR</sequence>
<evidence type="ECO:0000313" key="2">
    <source>
        <dbReference type="EMBL" id="KAK7474431.1"/>
    </source>
</evidence>
<dbReference type="EMBL" id="JACVVK020000437">
    <property type="protein sequence ID" value="KAK7474431.1"/>
    <property type="molecule type" value="Genomic_DNA"/>
</dbReference>
<evidence type="ECO:0000256" key="1">
    <source>
        <dbReference type="SAM" id="MobiDB-lite"/>
    </source>
</evidence>
<accession>A0ABD0JHJ7</accession>
<proteinExistence type="predicted"/>
<organism evidence="2 3">
    <name type="scientific">Batillaria attramentaria</name>
    <dbReference type="NCBI Taxonomy" id="370345"/>
    <lineage>
        <taxon>Eukaryota</taxon>
        <taxon>Metazoa</taxon>
        <taxon>Spiralia</taxon>
        <taxon>Lophotrochozoa</taxon>
        <taxon>Mollusca</taxon>
        <taxon>Gastropoda</taxon>
        <taxon>Caenogastropoda</taxon>
        <taxon>Sorbeoconcha</taxon>
        <taxon>Cerithioidea</taxon>
        <taxon>Batillariidae</taxon>
        <taxon>Batillaria</taxon>
    </lineage>
</organism>